<evidence type="ECO:0000313" key="1">
    <source>
        <dbReference type="EMBL" id="KAG1809156.1"/>
    </source>
</evidence>
<dbReference type="RefSeq" id="XP_041189065.1">
    <property type="nucleotide sequence ID" value="XM_041333303.1"/>
</dbReference>
<evidence type="ECO:0000313" key="2">
    <source>
        <dbReference type="Proteomes" id="UP000807769"/>
    </source>
</evidence>
<keyword evidence="2" id="KW-1185">Reference proteome</keyword>
<accession>A0A9P7E2B9</accession>
<gene>
    <name evidence="1" type="ORF">BJ212DRAFT_1302719</name>
</gene>
<comment type="caution">
    <text evidence="1">The sequence shown here is derived from an EMBL/GenBank/DDBJ whole genome shotgun (WGS) entry which is preliminary data.</text>
</comment>
<sequence>MAAMEIWQNSVFIESFFKALFGTDDMDLKTRLLESLGQQSLYAQAMCSVSIPAKMIDILVLTMVYSHSRLEPHALFQFLQKWLFALFKKPSNPAPTVTFVSSSLTFVLSALTILSSALASASSANTSALIAASAQTVTSPHLHIFCCTCM</sequence>
<dbReference type="Proteomes" id="UP000807769">
    <property type="component" value="Unassembled WGS sequence"/>
</dbReference>
<reference evidence="1" key="1">
    <citation type="journal article" date="2020" name="New Phytol.">
        <title>Comparative genomics reveals dynamic genome evolution in host specialist ectomycorrhizal fungi.</title>
        <authorList>
            <person name="Lofgren L.A."/>
            <person name="Nguyen N.H."/>
            <person name="Vilgalys R."/>
            <person name="Ruytinx J."/>
            <person name="Liao H.L."/>
            <person name="Branco S."/>
            <person name="Kuo A."/>
            <person name="LaButti K."/>
            <person name="Lipzen A."/>
            <person name="Andreopoulos W."/>
            <person name="Pangilinan J."/>
            <person name="Riley R."/>
            <person name="Hundley H."/>
            <person name="Na H."/>
            <person name="Barry K."/>
            <person name="Grigoriev I.V."/>
            <person name="Stajich J.E."/>
            <person name="Kennedy P.G."/>
        </authorList>
    </citation>
    <scope>NUCLEOTIDE SEQUENCE</scope>
    <source>
        <strain evidence="1">MN1</strain>
    </source>
</reference>
<dbReference type="OrthoDB" id="2692643at2759"/>
<protein>
    <submittedName>
        <fullName evidence="1">Uncharacterized protein</fullName>
    </submittedName>
</protein>
<dbReference type="AlphaFoldDB" id="A0A9P7E2B9"/>
<proteinExistence type="predicted"/>
<organism evidence="1 2">
    <name type="scientific">Suillus subaureus</name>
    <dbReference type="NCBI Taxonomy" id="48587"/>
    <lineage>
        <taxon>Eukaryota</taxon>
        <taxon>Fungi</taxon>
        <taxon>Dikarya</taxon>
        <taxon>Basidiomycota</taxon>
        <taxon>Agaricomycotina</taxon>
        <taxon>Agaricomycetes</taxon>
        <taxon>Agaricomycetidae</taxon>
        <taxon>Boletales</taxon>
        <taxon>Suillineae</taxon>
        <taxon>Suillaceae</taxon>
        <taxon>Suillus</taxon>
    </lineage>
</organism>
<dbReference type="GeneID" id="64627320"/>
<dbReference type="EMBL" id="JABBWG010000035">
    <property type="protein sequence ID" value="KAG1809156.1"/>
    <property type="molecule type" value="Genomic_DNA"/>
</dbReference>
<name>A0A9P7E2B9_9AGAM</name>